<dbReference type="Gene3D" id="1.10.150.130">
    <property type="match status" value="1"/>
</dbReference>
<organism evidence="2 3">
    <name type="scientific">Kibdelosporangium lantanae</name>
    <dbReference type="NCBI Taxonomy" id="1497396"/>
    <lineage>
        <taxon>Bacteria</taxon>
        <taxon>Bacillati</taxon>
        <taxon>Actinomycetota</taxon>
        <taxon>Actinomycetes</taxon>
        <taxon>Pseudonocardiales</taxon>
        <taxon>Pseudonocardiaceae</taxon>
        <taxon>Kibdelosporangium</taxon>
    </lineage>
</organism>
<evidence type="ECO:0000313" key="3">
    <source>
        <dbReference type="Proteomes" id="UP001597045"/>
    </source>
</evidence>
<keyword evidence="1" id="KW-0238">DNA-binding</keyword>
<dbReference type="EMBL" id="JBHTIS010000126">
    <property type="protein sequence ID" value="MFD1044793.1"/>
    <property type="molecule type" value="Genomic_DNA"/>
</dbReference>
<proteinExistence type="predicted"/>
<name>A0ABW3M2L1_9PSEU</name>
<evidence type="ECO:0008006" key="4">
    <source>
        <dbReference type="Google" id="ProtNLM"/>
    </source>
</evidence>
<dbReference type="SUPFAM" id="SSF47823">
    <property type="entry name" value="lambda integrase-like, N-terminal domain"/>
    <property type="match status" value="1"/>
</dbReference>
<dbReference type="InterPro" id="IPR010998">
    <property type="entry name" value="Integrase_recombinase_N"/>
</dbReference>
<reference evidence="3" key="1">
    <citation type="journal article" date="2019" name="Int. J. Syst. Evol. Microbiol.">
        <title>The Global Catalogue of Microorganisms (GCM) 10K type strain sequencing project: providing services to taxonomists for standard genome sequencing and annotation.</title>
        <authorList>
            <consortium name="The Broad Institute Genomics Platform"/>
            <consortium name="The Broad Institute Genome Sequencing Center for Infectious Disease"/>
            <person name="Wu L."/>
            <person name="Ma J."/>
        </authorList>
    </citation>
    <scope>NUCLEOTIDE SEQUENCE [LARGE SCALE GENOMIC DNA]</scope>
    <source>
        <strain evidence="3">JCM 31486</strain>
    </source>
</reference>
<comment type="caution">
    <text evidence="2">The sequence shown here is derived from an EMBL/GenBank/DDBJ whole genome shotgun (WGS) entry which is preliminary data.</text>
</comment>
<accession>A0ABW3M2L1</accession>
<sequence length="98" mass="11203">MLTFPITLVVMDVTGFDDVVLRLAASAYLGRYTGTSRMHYESDLRLFFTWCAERDLAPLALGRAQVELYVRWMQEIRRFKLSTVSRRMAVVPVSTAPA</sequence>
<keyword evidence="3" id="KW-1185">Reference proteome</keyword>
<protein>
    <recommendedName>
        <fullName evidence="4">Core-binding (CB) domain-containing protein</fullName>
    </recommendedName>
</protein>
<gene>
    <name evidence="2" type="ORF">ACFQ1S_03860</name>
</gene>
<dbReference type="Proteomes" id="UP001597045">
    <property type="component" value="Unassembled WGS sequence"/>
</dbReference>
<evidence type="ECO:0000313" key="2">
    <source>
        <dbReference type="EMBL" id="MFD1044793.1"/>
    </source>
</evidence>
<evidence type="ECO:0000256" key="1">
    <source>
        <dbReference type="ARBA" id="ARBA00023125"/>
    </source>
</evidence>